<comment type="similarity">
    <text evidence="2 11">Belongs to the eukaryotic ribosomal protein eL15 family.</text>
</comment>
<name>A0A7J6MN31_PERCH</name>
<comment type="subcellular location">
    <subcellularLocation>
        <location evidence="1">Cell membrane</location>
        <topology evidence="1">Multi-pass membrane protein</topology>
    </subcellularLocation>
</comment>
<feature type="compositionally biased region" description="Basic and acidic residues" evidence="12">
    <location>
        <begin position="654"/>
        <end position="673"/>
    </location>
</feature>
<reference evidence="14 15" key="1">
    <citation type="submission" date="2020-04" db="EMBL/GenBank/DDBJ databases">
        <title>Perkinsus chesapeaki whole genome sequence.</title>
        <authorList>
            <person name="Bogema D.R."/>
        </authorList>
    </citation>
    <scope>NUCLEOTIDE SEQUENCE [LARGE SCALE GENOMIC DNA]</scope>
    <source>
        <strain evidence="14">ATCC PRA-425</strain>
    </source>
</reference>
<dbReference type="Gene3D" id="3.40.1120.10">
    <property type="entry name" value="Ribosomal protein l15e"/>
    <property type="match status" value="1"/>
</dbReference>
<evidence type="ECO:0000256" key="2">
    <source>
        <dbReference type="ARBA" id="ARBA00006857"/>
    </source>
</evidence>
<evidence type="ECO:0000256" key="12">
    <source>
        <dbReference type="SAM" id="MobiDB-lite"/>
    </source>
</evidence>
<comment type="similarity">
    <text evidence="10">Belongs to the amino acid-polyamine-organocation (APC) superfamily. Polyamine:cation symporter (PHS) (TC 2.A.3.12) family.</text>
</comment>
<dbReference type="SMART" id="SM01384">
    <property type="entry name" value="Ribosomal_L15e"/>
    <property type="match status" value="1"/>
</dbReference>
<keyword evidence="3" id="KW-0813">Transport</keyword>
<evidence type="ECO:0000256" key="6">
    <source>
        <dbReference type="ARBA" id="ARBA00022980"/>
    </source>
</evidence>
<evidence type="ECO:0000256" key="7">
    <source>
        <dbReference type="ARBA" id="ARBA00022989"/>
    </source>
</evidence>
<feature type="transmembrane region" description="Helical" evidence="13">
    <location>
        <begin position="328"/>
        <end position="346"/>
    </location>
</feature>
<feature type="transmembrane region" description="Helical" evidence="13">
    <location>
        <begin position="467"/>
        <end position="489"/>
    </location>
</feature>
<feature type="transmembrane region" description="Helical" evidence="13">
    <location>
        <begin position="208"/>
        <end position="226"/>
    </location>
</feature>
<evidence type="ECO:0000256" key="11">
    <source>
        <dbReference type="RuleBase" id="RU000663"/>
    </source>
</evidence>
<dbReference type="GO" id="GO:0006412">
    <property type="term" value="P:translation"/>
    <property type="evidence" value="ECO:0007669"/>
    <property type="project" value="InterPro"/>
</dbReference>
<dbReference type="GO" id="GO:0005840">
    <property type="term" value="C:ribosome"/>
    <property type="evidence" value="ECO:0007669"/>
    <property type="project" value="UniProtKB-KW"/>
</dbReference>
<dbReference type="InterPro" id="IPR000439">
    <property type="entry name" value="Ribosomal_eL15"/>
</dbReference>
<feature type="transmembrane region" description="Helical" evidence="13">
    <location>
        <begin position="613"/>
        <end position="631"/>
    </location>
</feature>
<evidence type="ECO:0000256" key="5">
    <source>
        <dbReference type="ARBA" id="ARBA00022692"/>
    </source>
</evidence>
<evidence type="ECO:0000313" key="14">
    <source>
        <dbReference type="EMBL" id="KAF4672371.1"/>
    </source>
</evidence>
<comment type="caution">
    <text evidence="14">The sequence shown here is derived from an EMBL/GenBank/DDBJ whole genome shotgun (WGS) entry which is preliminary data.</text>
</comment>
<dbReference type="GO" id="GO:1990904">
    <property type="term" value="C:ribonucleoprotein complex"/>
    <property type="evidence" value="ECO:0007669"/>
    <property type="project" value="UniProtKB-KW"/>
</dbReference>
<dbReference type="GO" id="GO:0003735">
    <property type="term" value="F:structural constituent of ribosome"/>
    <property type="evidence" value="ECO:0007669"/>
    <property type="project" value="InterPro"/>
</dbReference>
<keyword evidence="15" id="KW-1185">Reference proteome</keyword>
<dbReference type="NCBIfam" id="NF003269">
    <property type="entry name" value="PRK04243.1"/>
    <property type="match status" value="1"/>
</dbReference>
<organism evidence="14 15">
    <name type="scientific">Perkinsus chesapeaki</name>
    <name type="common">Clam parasite</name>
    <name type="synonym">Perkinsus andrewsi</name>
    <dbReference type="NCBI Taxonomy" id="330153"/>
    <lineage>
        <taxon>Eukaryota</taxon>
        <taxon>Sar</taxon>
        <taxon>Alveolata</taxon>
        <taxon>Perkinsozoa</taxon>
        <taxon>Perkinsea</taxon>
        <taxon>Perkinsida</taxon>
        <taxon>Perkinsidae</taxon>
        <taxon>Perkinsus</taxon>
    </lineage>
</organism>
<dbReference type="PROSITE" id="PS01194">
    <property type="entry name" value="RIBOSOMAL_L15E"/>
    <property type="match status" value="1"/>
</dbReference>
<evidence type="ECO:0000256" key="9">
    <source>
        <dbReference type="ARBA" id="ARBA00023274"/>
    </source>
</evidence>
<dbReference type="InterPro" id="IPR002293">
    <property type="entry name" value="AA/rel_permease1"/>
</dbReference>
<dbReference type="SUPFAM" id="SSF54189">
    <property type="entry name" value="Ribosomal proteins S24e, L23 and L15e"/>
    <property type="match status" value="1"/>
</dbReference>
<evidence type="ECO:0000256" key="4">
    <source>
        <dbReference type="ARBA" id="ARBA00022475"/>
    </source>
</evidence>
<feature type="transmembrane region" description="Helical" evidence="13">
    <location>
        <begin position="425"/>
        <end position="447"/>
    </location>
</feature>
<dbReference type="InterPro" id="IPR020925">
    <property type="entry name" value="Ribosomal_eL15_CS"/>
</dbReference>
<keyword evidence="5 13" id="KW-0812">Transmembrane</keyword>
<dbReference type="EMBL" id="JAAPAO010000111">
    <property type="protein sequence ID" value="KAF4672371.1"/>
    <property type="molecule type" value="Genomic_DNA"/>
</dbReference>
<dbReference type="AlphaFoldDB" id="A0A7J6MN31"/>
<dbReference type="InterPro" id="IPR024794">
    <property type="entry name" value="Rbsml_eL15_core_dom_sf"/>
</dbReference>
<sequence length="690" mass="77185">MGAYKYLSEIWNKKQSDVMRFLIRVRNWEFRQLPAVHRASKATRPDKARRLGYKAKQGVVIYRVRIRRGDRKKRVSKGIVYGKPVHQGVNKQKSTRSLRAIAEERVGRRCGSLRVLNSYWVGQDAQFKFFEVIMVDPFHNAIRNDPRMNWIAHSTMKHRELRGLTSAGRTPLKACQLEETPDSPAQEVPINVSSEAQLKGAFTKVRTIGVFSLGAIAFFNVSGGPFGSEEMFSTGGPLWGIIGMVLGLFCWSIPMSFMTAELSSAFPYNGGYSLWVKAAFGKFWGVQESYWSWVSGVVDNAVYPVIIFQTISNVAPESFGSMSGGLQWLIKAVMSVMFSVPMLFSIKITGYGLLQMSVFVSIPFIVFIIWGLTKADLTVLGESKPVGEIDWVNWAIVCFWNFSGVDCVSTVAGEIKRPEKTVIRSLLGCLVVVFLQYFLVLATAAGIDGDNWENWEAGSLSAVAKRAFGTWFGWWLVAASIVGSAGQFVAELLEDSYQICGMARFGLAPKWFGYLHPKYKTPWVAIFFQVAVICVLVSFDFNTILSVDSFMACMSNLLEFLALLKLRWSRPDLDRPNRIPLRSFWGVLVFVSPALIYGIFVVVVSFIAGWLTFGLNCGALAIGLLLGWFALKHADKLGLDEHMWENGFDCNDDNFDHRQEPSRSTTHENKPSDDPGPSGDTTPSEPSNHH</sequence>
<dbReference type="Gene3D" id="1.20.1740.10">
    <property type="entry name" value="Amino acid/polyamine transporter I"/>
    <property type="match status" value="1"/>
</dbReference>
<gene>
    <name evidence="14" type="ORF">FOL47_000613</name>
</gene>
<dbReference type="GO" id="GO:0015203">
    <property type="term" value="F:polyamine transmembrane transporter activity"/>
    <property type="evidence" value="ECO:0007669"/>
    <property type="project" value="UniProtKB-ARBA"/>
</dbReference>
<evidence type="ECO:0000256" key="10">
    <source>
        <dbReference type="ARBA" id="ARBA00024041"/>
    </source>
</evidence>
<dbReference type="Pfam" id="PF13520">
    <property type="entry name" value="AA_permease_2"/>
    <property type="match status" value="1"/>
</dbReference>
<keyword evidence="4" id="KW-1003">Cell membrane</keyword>
<accession>A0A7J6MN31</accession>
<evidence type="ECO:0000256" key="13">
    <source>
        <dbReference type="SAM" id="Phobius"/>
    </source>
</evidence>
<feature type="transmembrane region" description="Helical" evidence="13">
    <location>
        <begin position="392"/>
        <end position="413"/>
    </location>
</feature>
<keyword evidence="7 13" id="KW-1133">Transmembrane helix</keyword>
<keyword evidence="9 11" id="KW-0687">Ribonucleoprotein</keyword>
<feature type="transmembrane region" description="Helical" evidence="13">
    <location>
        <begin position="353"/>
        <end position="372"/>
    </location>
</feature>
<evidence type="ECO:0000256" key="3">
    <source>
        <dbReference type="ARBA" id="ARBA00022448"/>
    </source>
</evidence>
<dbReference type="GO" id="GO:0005886">
    <property type="term" value="C:plasma membrane"/>
    <property type="evidence" value="ECO:0007669"/>
    <property type="project" value="UniProtKB-SubCell"/>
</dbReference>
<keyword evidence="6 11" id="KW-0689">Ribosomal protein</keyword>
<dbReference type="OrthoDB" id="10255148at2759"/>
<dbReference type="PANTHER" id="PTHR45826">
    <property type="entry name" value="POLYAMINE TRANSPORTER PUT1"/>
    <property type="match status" value="1"/>
</dbReference>
<dbReference type="Pfam" id="PF00827">
    <property type="entry name" value="Ribosomal_L15e"/>
    <property type="match status" value="1"/>
</dbReference>
<feature type="transmembrane region" description="Helical" evidence="13">
    <location>
        <begin position="238"/>
        <end position="257"/>
    </location>
</feature>
<dbReference type="InterPro" id="IPR044566">
    <property type="entry name" value="RMV1-like"/>
</dbReference>
<proteinExistence type="inferred from homology"/>
<dbReference type="PANTHER" id="PTHR45826:SF2">
    <property type="entry name" value="AMINO ACID TRANSPORTER"/>
    <property type="match status" value="1"/>
</dbReference>
<dbReference type="FunFam" id="3.40.1120.10:FF:000001">
    <property type="entry name" value="Ribosomal protein L15"/>
    <property type="match status" value="1"/>
</dbReference>
<feature type="transmembrane region" description="Helical" evidence="13">
    <location>
        <begin position="584"/>
        <end position="607"/>
    </location>
</feature>
<evidence type="ECO:0000256" key="8">
    <source>
        <dbReference type="ARBA" id="ARBA00023136"/>
    </source>
</evidence>
<dbReference type="Proteomes" id="UP000591131">
    <property type="component" value="Unassembled WGS sequence"/>
</dbReference>
<keyword evidence="8 13" id="KW-0472">Membrane</keyword>
<dbReference type="InterPro" id="IPR012678">
    <property type="entry name" value="Ribosomal_uL23/eL15/eS24_sf"/>
</dbReference>
<feature type="compositionally biased region" description="Polar residues" evidence="12">
    <location>
        <begin position="679"/>
        <end position="690"/>
    </location>
</feature>
<protein>
    <recommendedName>
        <fullName evidence="11">Ribosomal protein L15</fullName>
    </recommendedName>
</protein>
<feature type="region of interest" description="Disordered" evidence="12">
    <location>
        <begin position="654"/>
        <end position="690"/>
    </location>
</feature>
<evidence type="ECO:0000256" key="1">
    <source>
        <dbReference type="ARBA" id="ARBA00004651"/>
    </source>
</evidence>
<feature type="transmembrane region" description="Helical" evidence="13">
    <location>
        <begin position="521"/>
        <end position="539"/>
    </location>
</feature>
<evidence type="ECO:0000313" key="15">
    <source>
        <dbReference type="Proteomes" id="UP000591131"/>
    </source>
</evidence>